<feature type="domain" description="Prephenate/arogenate dehydrogenase" evidence="7">
    <location>
        <begin position="11"/>
        <end position="286"/>
    </location>
</feature>
<organism evidence="8">
    <name type="scientific">bioreactor metagenome</name>
    <dbReference type="NCBI Taxonomy" id="1076179"/>
    <lineage>
        <taxon>unclassified sequences</taxon>
        <taxon>metagenomes</taxon>
        <taxon>ecological metagenomes</taxon>
    </lineage>
</organism>
<evidence type="ECO:0000256" key="1">
    <source>
        <dbReference type="ARBA" id="ARBA00022605"/>
    </source>
</evidence>
<comment type="pathway">
    <text evidence="5">Amino-acid biosynthesis.</text>
</comment>
<dbReference type="NCBIfam" id="NF006307">
    <property type="entry name" value="PRK08507.1"/>
    <property type="match status" value="1"/>
</dbReference>
<dbReference type="GO" id="GO:0004665">
    <property type="term" value="F:prephenate dehydrogenase (NADP+) activity"/>
    <property type="evidence" value="ECO:0007669"/>
    <property type="project" value="InterPro"/>
</dbReference>
<dbReference type="Gene3D" id="1.10.3660.10">
    <property type="entry name" value="6-phosphogluconate dehydrogenase C-terminal like domain"/>
    <property type="match status" value="1"/>
</dbReference>
<evidence type="ECO:0000259" key="7">
    <source>
        <dbReference type="PROSITE" id="PS51176"/>
    </source>
</evidence>
<dbReference type="PANTHER" id="PTHR21363:SF0">
    <property type="entry name" value="PREPHENATE DEHYDROGENASE [NADP(+)]"/>
    <property type="match status" value="1"/>
</dbReference>
<evidence type="ECO:0000256" key="2">
    <source>
        <dbReference type="ARBA" id="ARBA00023002"/>
    </source>
</evidence>
<dbReference type="PANTHER" id="PTHR21363">
    <property type="entry name" value="PREPHENATE DEHYDROGENASE"/>
    <property type="match status" value="1"/>
</dbReference>
<dbReference type="AlphaFoldDB" id="A0A644U536"/>
<sequence>MNEFYKKVMTLNIGIIGLGLMGGSLAKAVKRYGIASKVYGFTNSEKNKKDILDLNLVDELVDLETLKKVSDVIILAIPVDAIISMFPNFLDIDENTTIIDMGSTKEYIVKSIPPKIRKNFIAAHPMTGTEKSGPKAAIDDLYEGKTVVFCDLEQNANLHVNRAFKIFQEIGMRIVVMDSDKHDIHACYISHLPHIISFSLANTVMSHEDPKSIIALAAGGFKDMSRIAKSSPRMWSDIFKQNRENLLKAIESFENQLDDAKEMIKNENYENLEEWMKKANSLHEIL</sequence>
<keyword evidence="3" id="KW-0520">NAD</keyword>
<evidence type="ECO:0000256" key="3">
    <source>
        <dbReference type="ARBA" id="ARBA00023027"/>
    </source>
</evidence>
<dbReference type="InterPro" id="IPR008927">
    <property type="entry name" value="6-PGluconate_DH-like_C_sf"/>
</dbReference>
<dbReference type="EMBL" id="VSSQ01000077">
    <property type="protein sequence ID" value="MPL74042.1"/>
    <property type="molecule type" value="Genomic_DNA"/>
</dbReference>
<dbReference type="SUPFAM" id="SSF48179">
    <property type="entry name" value="6-phosphogluconate dehydrogenase C-terminal domain-like"/>
    <property type="match status" value="1"/>
</dbReference>
<keyword evidence="4" id="KW-0057">Aromatic amino acid biosynthesis</keyword>
<dbReference type="InterPro" id="IPR046825">
    <property type="entry name" value="PDH_C"/>
</dbReference>
<keyword evidence="1" id="KW-0028">Amino-acid biosynthesis</keyword>
<evidence type="ECO:0000313" key="8">
    <source>
        <dbReference type="EMBL" id="MPL74042.1"/>
    </source>
</evidence>
<dbReference type="InterPro" id="IPR050812">
    <property type="entry name" value="Preph/Arog_dehydrog"/>
</dbReference>
<dbReference type="Pfam" id="PF02153">
    <property type="entry name" value="PDH_N"/>
    <property type="match status" value="1"/>
</dbReference>
<comment type="caution">
    <text evidence="8">The sequence shown here is derived from an EMBL/GenBank/DDBJ whole genome shotgun (WGS) entry which is preliminary data.</text>
</comment>
<evidence type="ECO:0000256" key="4">
    <source>
        <dbReference type="ARBA" id="ARBA00023141"/>
    </source>
</evidence>
<feature type="coiled-coil region" evidence="6">
    <location>
        <begin position="236"/>
        <end position="270"/>
    </location>
</feature>
<dbReference type="InterPro" id="IPR046826">
    <property type="entry name" value="PDH_N"/>
</dbReference>
<evidence type="ECO:0000256" key="5">
    <source>
        <dbReference type="ARBA" id="ARBA00029440"/>
    </source>
</evidence>
<dbReference type="GO" id="GO:0006571">
    <property type="term" value="P:tyrosine biosynthetic process"/>
    <property type="evidence" value="ECO:0007669"/>
    <property type="project" value="InterPro"/>
</dbReference>
<dbReference type="InterPro" id="IPR003099">
    <property type="entry name" value="Prephen_DH"/>
</dbReference>
<keyword evidence="6" id="KW-0175">Coiled coil</keyword>
<dbReference type="Pfam" id="PF20463">
    <property type="entry name" value="PDH_C"/>
    <property type="match status" value="1"/>
</dbReference>
<dbReference type="SUPFAM" id="SSF51735">
    <property type="entry name" value="NAD(P)-binding Rossmann-fold domains"/>
    <property type="match status" value="1"/>
</dbReference>
<reference evidence="8" key="1">
    <citation type="submission" date="2019-08" db="EMBL/GenBank/DDBJ databases">
        <authorList>
            <person name="Kucharzyk K."/>
            <person name="Murdoch R.W."/>
            <person name="Higgins S."/>
            <person name="Loffler F."/>
        </authorList>
    </citation>
    <scope>NUCLEOTIDE SEQUENCE</scope>
</reference>
<dbReference type="GO" id="GO:0047794">
    <property type="term" value="F:cyclohexadienyl dehydrogenase activity"/>
    <property type="evidence" value="ECO:0007669"/>
    <property type="project" value="UniProtKB-EC"/>
</dbReference>
<dbReference type="GO" id="GO:0070403">
    <property type="term" value="F:NAD+ binding"/>
    <property type="evidence" value="ECO:0007669"/>
    <property type="project" value="InterPro"/>
</dbReference>
<dbReference type="PROSITE" id="PS51176">
    <property type="entry name" value="PDH_ADH"/>
    <property type="match status" value="1"/>
</dbReference>
<dbReference type="GO" id="GO:0008977">
    <property type="term" value="F:prephenate dehydrogenase (NAD+) activity"/>
    <property type="evidence" value="ECO:0007669"/>
    <property type="project" value="InterPro"/>
</dbReference>
<dbReference type="InterPro" id="IPR036291">
    <property type="entry name" value="NAD(P)-bd_dom_sf"/>
</dbReference>
<dbReference type="EC" id="1.3.1.43" evidence="8"/>
<evidence type="ECO:0000256" key="6">
    <source>
        <dbReference type="SAM" id="Coils"/>
    </source>
</evidence>
<proteinExistence type="predicted"/>
<gene>
    <name evidence="8" type="primary">tyrC_3</name>
    <name evidence="8" type="ORF">SDC9_19851</name>
</gene>
<accession>A0A644U536</accession>
<dbReference type="Gene3D" id="3.40.50.720">
    <property type="entry name" value="NAD(P)-binding Rossmann-like Domain"/>
    <property type="match status" value="1"/>
</dbReference>
<dbReference type="FunFam" id="3.40.50.720:FF:000208">
    <property type="entry name" value="Prephenate dehydrogenase"/>
    <property type="match status" value="1"/>
</dbReference>
<dbReference type="FunFam" id="1.10.3660.10:FF:000003">
    <property type="entry name" value="Prephenate dehydrogenase"/>
    <property type="match status" value="1"/>
</dbReference>
<keyword evidence="2 8" id="KW-0560">Oxidoreductase</keyword>
<protein>
    <submittedName>
        <fullName evidence="8">Cyclohexadienyl dehydrogenase</fullName>
        <ecNumber evidence="8">1.3.1.43</ecNumber>
    </submittedName>
</protein>
<name>A0A644U536_9ZZZZ</name>